<keyword evidence="3" id="KW-1185">Reference proteome</keyword>
<dbReference type="Pfam" id="PF00788">
    <property type="entry name" value="RA"/>
    <property type="match status" value="2"/>
</dbReference>
<evidence type="ECO:0000313" key="2">
    <source>
        <dbReference type="EMBL" id="KYN36352.1"/>
    </source>
</evidence>
<dbReference type="PANTHER" id="PTHR21298">
    <property type="entry name" value="GH01721P"/>
    <property type="match status" value="1"/>
</dbReference>
<dbReference type="CDD" id="cd17043">
    <property type="entry name" value="RA"/>
    <property type="match status" value="2"/>
</dbReference>
<dbReference type="InterPro" id="IPR000159">
    <property type="entry name" value="RA_dom"/>
</dbReference>
<feature type="domain" description="Ras-associating" evidence="1">
    <location>
        <begin position="65"/>
        <end position="150"/>
    </location>
</feature>
<evidence type="ECO:0000259" key="1">
    <source>
        <dbReference type="PROSITE" id="PS50200"/>
    </source>
</evidence>
<dbReference type="GO" id="GO:0007165">
    <property type="term" value="P:signal transduction"/>
    <property type="evidence" value="ECO:0007669"/>
    <property type="project" value="InterPro"/>
</dbReference>
<dbReference type="EMBL" id="KQ981744">
    <property type="protein sequence ID" value="KYN36352.1"/>
    <property type="molecule type" value="Genomic_DNA"/>
</dbReference>
<name>A0A195F837_9HYME</name>
<evidence type="ECO:0000313" key="3">
    <source>
        <dbReference type="Proteomes" id="UP000078541"/>
    </source>
</evidence>
<dbReference type="PANTHER" id="PTHR21298:SF2">
    <property type="entry name" value="GH01721P"/>
    <property type="match status" value="1"/>
</dbReference>
<dbReference type="AlphaFoldDB" id="A0A195F837"/>
<dbReference type="GO" id="GO:0045742">
    <property type="term" value="P:positive regulation of epidermal growth factor receptor signaling pathway"/>
    <property type="evidence" value="ECO:0007669"/>
    <property type="project" value="TreeGrafter"/>
</dbReference>
<dbReference type="Proteomes" id="UP000078541">
    <property type="component" value="Unassembled WGS sequence"/>
</dbReference>
<proteinExistence type="predicted"/>
<feature type="domain" description="Ras-associating" evidence="1">
    <location>
        <begin position="156"/>
        <end position="246"/>
    </location>
</feature>
<gene>
    <name evidence="2" type="ORF">ALC56_09312</name>
</gene>
<accession>A0A195F837</accession>
<dbReference type="Gene3D" id="3.10.20.90">
    <property type="entry name" value="Phosphatidylinositol 3-kinase Catalytic Subunit, Chain A, domain 1"/>
    <property type="match status" value="2"/>
</dbReference>
<reference evidence="2 3" key="1">
    <citation type="submission" date="2016-03" db="EMBL/GenBank/DDBJ databases">
        <title>Trachymyrmex septentrionalis WGS genome.</title>
        <authorList>
            <person name="Nygaard S."/>
            <person name="Hu H."/>
            <person name="Boomsma J."/>
            <person name="Zhang G."/>
        </authorList>
    </citation>
    <scope>NUCLEOTIDE SEQUENCE [LARGE SCALE GENOMIC DNA]</scope>
    <source>
        <strain evidence="2">Tsep2-gDNA-1</strain>
        <tissue evidence="2">Whole body</tissue>
    </source>
</reference>
<dbReference type="SUPFAM" id="SSF54236">
    <property type="entry name" value="Ubiquitin-like"/>
    <property type="match status" value="2"/>
</dbReference>
<dbReference type="InterPro" id="IPR029071">
    <property type="entry name" value="Ubiquitin-like_domsf"/>
</dbReference>
<organism evidence="2 3">
    <name type="scientific">Trachymyrmex septentrionalis</name>
    <dbReference type="NCBI Taxonomy" id="34720"/>
    <lineage>
        <taxon>Eukaryota</taxon>
        <taxon>Metazoa</taxon>
        <taxon>Ecdysozoa</taxon>
        <taxon>Arthropoda</taxon>
        <taxon>Hexapoda</taxon>
        <taxon>Insecta</taxon>
        <taxon>Pterygota</taxon>
        <taxon>Neoptera</taxon>
        <taxon>Endopterygota</taxon>
        <taxon>Hymenoptera</taxon>
        <taxon>Apocrita</taxon>
        <taxon>Aculeata</taxon>
        <taxon>Formicoidea</taxon>
        <taxon>Formicidae</taxon>
        <taxon>Myrmicinae</taxon>
        <taxon>Trachymyrmex</taxon>
    </lineage>
</organism>
<dbReference type="SMART" id="SM00314">
    <property type="entry name" value="RA"/>
    <property type="match status" value="2"/>
</dbReference>
<protein>
    <recommendedName>
        <fullName evidence="1">Ras-associating domain-containing protein</fullName>
    </recommendedName>
</protein>
<sequence>MPPMAFVASIVLQRESGAKVRTRQEISVEKFLNEFAISQIIGSTNDPERTIYVGFGKTEKVMITTIKVYANCLRPDIEYKTLSITYETTCREVVQNLLNKYRMRHRDPRLFYLTMEVTVRRANVRTILPLDEDARPAVLQSCHPRGDSKFSLQTHRGGLVKIYDSALMSGSKYKSLLVSEQTTVDELIQMLLSCYSSKEPVEQFSLYEVCEGEEYQRKLHPDDSPLKVTQRWTSADRHLRIRRNPDYNQHRRRSMWASDSSITMAMSRLDLQDSLPIHYNTRIENNNHLGLHHLARKNSVTANNNNNNNNVIHRDQHHSSSLGSISQTSRIVVSHGTDLPQVQLPRLQQFPQSVPSTPLSTKHVTASSYADYENYLFI</sequence>
<dbReference type="PROSITE" id="PS50200">
    <property type="entry name" value="RA"/>
    <property type="match status" value="2"/>
</dbReference>
<dbReference type="GO" id="GO:0045743">
    <property type="term" value="P:positive regulation of fibroblast growth factor receptor signaling pathway"/>
    <property type="evidence" value="ECO:0007669"/>
    <property type="project" value="TreeGrafter"/>
</dbReference>
<dbReference type="FunFam" id="3.10.20.90:FF:000295">
    <property type="entry name" value="AGAP008705-PA"/>
    <property type="match status" value="1"/>
</dbReference>